<gene>
    <name evidence="5" type="ORF">CCAX7_34830</name>
</gene>
<dbReference type="PANTHER" id="PTHR23508:SF10">
    <property type="entry name" value="CARBOXYLIC ACID TRANSPORTER PROTEIN HOMOLOG"/>
    <property type="match status" value="1"/>
</dbReference>
<dbReference type="InterPro" id="IPR036259">
    <property type="entry name" value="MFS_trans_sf"/>
</dbReference>
<dbReference type="KEGG" id="ccot:CCAX7_34830"/>
<evidence type="ECO:0000313" key="6">
    <source>
        <dbReference type="Proteomes" id="UP000287394"/>
    </source>
</evidence>
<keyword evidence="6" id="KW-1185">Reference proteome</keyword>
<dbReference type="GO" id="GO:0046943">
    <property type="term" value="F:carboxylic acid transmembrane transporter activity"/>
    <property type="evidence" value="ECO:0007669"/>
    <property type="project" value="TreeGrafter"/>
</dbReference>
<comment type="subcellular location">
    <subcellularLocation>
        <location evidence="1">Cell membrane</location>
        <topology evidence="1">Multi-pass membrane protein</topology>
    </subcellularLocation>
</comment>
<dbReference type="PROSITE" id="PS50850">
    <property type="entry name" value="MFS"/>
    <property type="match status" value="1"/>
</dbReference>
<evidence type="ECO:0000256" key="4">
    <source>
        <dbReference type="ARBA" id="ARBA00023136"/>
    </source>
</evidence>
<dbReference type="Proteomes" id="UP000287394">
    <property type="component" value="Chromosome"/>
</dbReference>
<accession>A0A402CY87</accession>
<keyword evidence="2" id="KW-0812">Transmembrane</keyword>
<keyword evidence="4" id="KW-0472">Membrane</keyword>
<evidence type="ECO:0000313" key="5">
    <source>
        <dbReference type="EMBL" id="BDI31432.1"/>
    </source>
</evidence>
<dbReference type="InterPro" id="IPR020846">
    <property type="entry name" value="MFS_dom"/>
</dbReference>
<keyword evidence="3" id="KW-1133">Transmembrane helix</keyword>
<dbReference type="GO" id="GO:0005886">
    <property type="term" value="C:plasma membrane"/>
    <property type="evidence" value="ECO:0007669"/>
    <property type="project" value="UniProtKB-SubCell"/>
</dbReference>
<dbReference type="OrthoDB" id="9784658at2"/>
<dbReference type="RefSeq" id="WP_119322286.1">
    <property type="nucleotide sequence ID" value="NZ_AP025739.1"/>
</dbReference>
<evidence type="ECO:0000256" key="2">
    <source>
        <dbReference type="ARBA" id="ARBA00022692"/>
    </source>
</evidence>
<dbReference type="AlphaFoldDB" id="A0A402CY87"/>
<dbReference type="InterPro" id="IPR011701">
    <property type="entry name" value="MFS"/>
</dbReference>
<dbReference type="Gene3D" id="1.20.1250.20">
    <property type="entry name" value="MFS general substrate transporter like domains"/>
    <property type="match status" value="2"/>
</dbReference>
<name>A0A402CY87_9BACT</name>
<dbReference type="SUPFAM" id="SSF103473">
    <property type="entry name" value="MFS general substrate transporter"/>
    <property type="match status" value="1"/>
</dbReference>
<dbReference type="Pfam" id="PF07690">
    <property type="entry name" value="MFS_1"/>
    <property type="match status" value="1"/>
</dbReference>
<evidence type="ECO:0000256" key="3">
    <source>
        <dbReference type="ARBA" id="ARBA00022989"/>
    </source>
</evidence>
<dbReference type="EMBL" id="AP025739">
    <property type="protein sequence ID" value="BDI31432.1"/>
    <property type="molecule type" value="Genomic_DNA"/>
</dbReference>
<protein>
    <submittedName>
        <fullName evidence="5">MFS transporter</fullName>
    </submittedName>
</protein>
<reference evidence="5 6" key="1">
    <citation type="journal article" date="2019" name="Int. J. Syst. Evol. Microbiol.">
        <title>Capsulimonas corticalis gen. nov., sp. nov., an aerobic capsulated bacterium, of a novel bacterial order, Capsulimonadales ord. nov., of the class Armatimonadia of the phylum Armatimonadetes.</title>
        <authorList>
            <person name="Li J."/>
            <person name="Kudo C."/>
            <person name="Tonouchi A."/>
        </authorList>
    </citation>
    <scope>NUCLEOTIDE SEQUENCE [LARGE SCALE GENOMIC DNA]</scope>
    <source>
        <strain evidence="5 6">AX-7</strain>
    </source>
</reference>
<proteinExistence type="predicted"/>
<organism evidence="5 6">
    <name type="scientific">Capsulimonas corticalis</name>
    <dbReference type="NCBI Taxonomy" id="2219043"/>
    <lineage>
        <taxon>Bacteria</taxon>
        <taxon>Bacillati</taxon>
        <taxon>Armatimonadota</taxon>
        <taxon>Armatimonadia</taxon>
        <taxon>Capsulimonadales</taxon>
        <taxon>Capsulimonadaceae</taxon>
        <taxon>Capsulimonas</taxon>
    </lineage>
</organism>
<dbReference type="PANTHER" id="PTHR23508">
    <property type="entry name" value="CARBOXYLIC ACID TRANSPORTER PROTEIN HOMOLOG"/>
    <property type="match status" value="1"/>
</dbReference>
<evidence type="ECO:0000256" key="1">
    <source>
        <dbReference type="ARBA" id="ARBA00004651"/>
    </source>
</evidence>
<sequence>MSDHSATIDPASRPRKHLLDMNGYQWAVLFAAWLGWGFDVFDGLLFNFVAPNCVPTLLHLRAGSDAAKHATAYWTGVATSILLIGWAMGGIVFGKIADRIGRSRTLMLTILLYAGGTAACAIAPSLPLLLLFRFIASLGIGGEWAAGASLVAEVVPEKRRVEAGALLYTSAPFGLFFAVFVNSVISTVYFADRPESSWRYVLACGLIPAAFAFFVRSLVKEPEVWERSDIRQRGRIRELFTPQYRSATLSGFIPALTILITWWTCNAFLQVIAADMALATAAAQGLTAHATTALKTSWITLGSNAFNCGGLLGTLLTIPAAKYLGRRTMFGVYFLGSAAALFTAFGHRWDPITQLWLFFPIGVTVFGVFGACTYYLPELFPTRLRATGAGFCYNAGRFITAIGPFIVGSYAKAGPSALGSVLHILCFVAAVPIIGLMFLPWVIETKNRVLED</sequence>